<gene>
    <name evidence="2" type="ORF">GN277_16640</name>
</gene>
<evidence type="ECO:0000313" key="3">
    <source>
        <dbReference type="Proteomes" id="UP000460412"/>
    </source>
</evidence>
<feature type="domain" description="Minimal CRISPR polymerase" evidence="1">
    <location>
        <begin position="2"/>
        <end position="57"/>
    </location>
</feature>
<keyword evidence="3" id="KW-1185">Reference proteome</keyword>
<sequence>MYAYFDGDSIGDSIELLLLNGKIQEAKELSSKLNDAIYQLKMEMKLMPNIEIILFGGMIC</sequence>
<reference evidence="2 3" key="1">
    <citation type="submission" date="2019-12" db="EMBL/GenBank/DDBJ databases">
        <title>Sporaefaciens musculi gen. nov., sp. nov., a novel bacterium isolated from the caecum of an obese mouse.</title>
        <authorList>
            <person name="Rasmussen T.S."/>
            <person name="Streidl T."/>
            <person name="Hitch T.C.A."/>
            <person name="Wortmann E."/>
            <person name="Deptula P."/>
            <person name="Hansen M."/>
            <person name="Nielsen D.S."/>
            <person name="Clavel T."/>
            <person name="Vogensen F.K."/>
        </authorList>
    </citation>
    <scope>NUCLEOTIDE SEQUENCE [LARGE SCALE GENOMIC DNA]</scope>
    <source>
        <strain evidence="2 3">WCA-9-b2</strain>
    </source>
</reference>
<organism evidence="2 3">
    <name type="scientific">Sporofaciens musculi</name>
    <dbReference type="NCBI Taxonomy" id="2681861"/>
    <lineage>
        <taxon>Bacteria</taxon>
        <taxon>Bacillati</taxon>
        <taxon>Bacillota</taxon>
        <taxon>Clostridia</taxon>
        <taxon>Lachnospirales</taxon>
        <taxon>Lachnospiraceae</taxon>
        <taxon>Sporofaciens</taxon>
    </lineage>
</organism>
<protein>
    <recommendedName>
        <fullName evidence="1">Minimal CRISPR polymerase domain-containing protein</fullName>
    </recommendedName>
</protein>
<evidence type="ECO:0000259" key="1">
    <source>
        <dbReference type="Pfam" id="PF18182"/>
    </source>
</evidence>
<dbReference type="EMBL" id="WUQX01000001">
    <property type="protein sequence ID" value="MXP76950.1"/>
    <property type="molecule type" value="Genomic_DNA"/>
</dbReference>
<name>A0A7X3MIB5_9FIRM</name>
<proteinExistence type="predicted"/>
<dbReference type="InterPro" id="IPR040942">
    <property type="entry name" value="Minimal_Cpol"/>
</dbReference>
<comment type="caution">
    <text evidence="2">The sequence shown here is derived from an EMBL/GenBank/DDBJ whole genome shotgun (WGS) entry which is preliminary data.</text>
</comment>
<dbReference type="Pfam" id="PF18182">
    <property type="entry name" value="mCpol"/>
    <property type="match status" value="1"/>
</dbReference>
<evidence type="ECO:0000313" key="2">
    <source>
        <dbReference type="EMBL" id="MXP76950.1"/>
    </source>
</evidence>
<dbReference type="Proteomes" id="UP000460412">
    <property type="component" value="Unassembled WGS sequence"/>
</dbReference>
<dbReference type="AlphaFoldDB" id="A0A7X3MIB5"/>
<dbReference type="RefSeq" id="WP_159751990.1">
    <property type="nucleotide sequence ID" value="NZ_WUQX01000001.1"/>
</dbReference>
<accession>A0A7X3MIB5</accession>